<evidence type="ECO:0000313" key="2">
    <source>
        <dbReference type="Proteomes" id="UP000191933"/>
    </source>
</evidence>
<keyword evidence="2" id="KW-1185">Reference proteome</keyword>
<dbReference type="EMBL" id="FBVY01000018">
    <property type="protein sequence ID" value="CUW93677.1"/>
    <property type="molecule type" value="Genomic_DNA"/>
</dbReference>
<name>A0A9W5B2K3_9HYPH</name>
<sequence>MTEYLRYRDFIANLEIDAEGDDTTRIVDSRHVADVCDTWLCLRSGKDGGVAFLRTRKGYPSPTNVGVSLKIDPTVSMTALAAALATPEMMSAARSILTPGSTDPVAAVTFAEGLRDLRTNPYPEAAEAPRAPLLPVQKPPSLDAVLWDRIPNSQRREYIKAMAHGLVRRVHPDDTVADLLAAA</sequence>
<dbReference type="Proteomes" id="UP000191933">
    <property type="component" value="Unassembled WGS sequence"/>
</dbReference>
<accession>A0A9W5B2K3</accession>
<reference evidence="1 2" key="1">
    <citation type="submission" date="2016-01" db="EMBL/GenBank/DDBJ databases">
        <authorList>
            <person name="Regsiter A."/>
            <person name="william w."/>
        </authorList>
    </citation>
    <scope>NUCLEOTIDE SEQUENCE [LARGE SCALE GENOMIC DNA]</scope>
    <source>
        <strain evidence="1 2">CFBP 5494</strain>
    </source>
</reference>
<evidence type="ECO:0000313" key="1">
    <source>
        <dbReference type="EMBL" id="CUW93677.1"/>
    </source>
</evidence>
<protein>
    <submittedName>
        <fullName evidence="1">Uncharacterized protein</fullName>
    </submittedName>
</protein>
<organism evidence="1 2">
    <name type="scientific">Agrobacterium genomosp. 2 str. CFBP 5494</name>
    <dbReference type="NCBI Taxonomy" id="1183436"/>
    <lineage>
        <taxon>Bacteria</taxon>
        <taxon>Pseudomonadati</taxon>
        <taxon>Pseudomonadota</taxon>
        <taxon>Alphaproteobacteria</taxon>
        <taxon>Hyphomicrobiales</taxon>
        <taxon>Rhizobiaceae</taxon>
        <taxon>Rhizobium/Agrobacterium group</taxon>
        <taxon>Agrobacterium</taxon>
        <taxon>Agrobacterium tumefaciens complex</taxon>
    </lineage>
</organism>
<comment type="caution">
    <text evidence="1">The sequence shown here is derived from an EMBL/GenBank/DDBJ whole genome shotgun (WGS) entry which is preliminary data.</text>
</comment>
<proteinExistence type="predicted"/>
<dbReference type="RefSeq" id="WP_080822472.1">
    <property type="nucleotide sequence ID" value="NZ_LT009718.1"/>
</dbReference>
<dbReference type="AlphaFoldDB" id="A0A9W5B2K3"/>
<gene>
    <name evidence="1" type="ORF">AGR2A_Cc70080</name>
</gene>